<accession>A0AAV5LID3</accession>
<keyword evidence="4" id="KW-1185">Reference proteome</keyword>
<sequence length="102" mass="11151">MLEPPGFPATQACWSRSVLPPPMTLPGLSAFGSLPVTPFGCFFVFLVCLFYVLFLYSFFFRSGDPRLYPVDLGGARCFSSSGHRRTGSLPRRPGDLAPSSPE</sequence>
<evidence type="ECO:0000313" key="3">
    <source>
        <dbReference type="EMBL" id="GKV37114.1"/>
    </source>
</evidence>
<dbReference type="EMBL" id="BPVZ01000120">
    <property type="protein sequence ID" value="GKV37114.1"/>
    <property type="molecule type" value="Genomic_DNA"/>
</dbReference>
<evidence type="ECO:0000256" key="2">
    <source>
        <dbReference type="SAM" id="Phobius"/>
    </source>
</evidence>
<dbReference type="Proteomes" id="UP001054252">
    <property type="component" value="Unassembled WGS sequence"/>
</dbReference>
<reference evidence="3 4" key="1">
    <citation type="journal article" date="2021" name="Commun. Biol.">
        <title>The genome of Shorea leprosula (Dipterocarpaceae) highlights the ecological relevance of drought in aseasonal tropical rainforests.</title>
        <authorList>
            <person name="Ng K.K.S."/>
            <person name="Kobayashi M.J."/>
            <person name="Fawcett J.A."/>
            <person name="Hatakeyama M."/>
            <person name="Paape T."/>
            <person name="Ng C.H."/>
            <person name="Ang C.C."/>
            <person name="Tnah L.H."/>
            <person name="Lee C.T."/>
            <person name="Nishiyama T."/>
            <person name="Sese J."/>
            <person name="O'Brien M.J."/>
            <person name="Copetti D."/>
            <person name="Mohd Noor M.I."/>
            <person name="Ong R.C."/>
            <person name="Putra M."/>
            <person name="Sireger I.Z."/>
            <person name="Indrioko S."/>
            <person name="Kosugi Y."/>
            <person name="Izuno A."/>
            <person name="Isagi Y."/>
            <person name="Lee S.L."/>
            <person name="Shimizu K.K."/>
        </authorList>
    </citation>
    <scope>NUCLEOTIDE SEQUENCE [LARGE SCALE GENOMIC DNA]</scope>
    <source>
        <strain evidence="3">214</strain>
    </source>
</reference>
<protein>
    <recommendedName>
        <fullName evidence="5">ATP synthase F0 subunit 8</fullName>
    </recommendedName>
</protein>
<dbReference type="AlphaFoldDB" id="A0AAV5LID3"/>
<proteinExistence type="predicted"/>
<keyword evidence="2" id="KW-1133">Transmembrane helix</keyword>
<keyword evidence="2" id="KW-0472">Membrane</keyword>
<comment type="caution">
    <text evidence="3">The sequence shown here is derived from an EMBL/GenBank/DDBJ whole genome shotgun (WGS) entry which is preliminary data.</text>
</comment>
<keyword evidence="2" id="KW-0812">Transmembrane</keyword>
<evidence type="ECO:0008006" key="5">
    <source>
        <dbReference type="Google" id="ProtNLM"/>
    </source>
</evidence>
<feature type="region of interest" description="Disordered" evidence="1">
    <location>
        <begin position="79"/>
        <end position="102"/>
    </location>
</feature>
<name>A0AAV5LID3_9ROSI</name>
<gene>
    <name evidence="3" type="ORF">SLEP1_g45178</name>
</gene>
<organism evidence="3 4">
    <name type="scientific">Rubroshorea leprosula</name>
    <dbReference type="NCBI Taxonomy" id="152421"/>
    <lineage>
        <taxon>Eukaryota</taxon>
        <taxon>Viridiplantae</taxon>
        <taxon>Streptophyta</taxon>
        <taxon>Embryophyta</taxon>
        <taxon>Tracheophyta</taxon>
        <taxon>Spermatophyta</taxon>
        <taxon>Magnoliopsida</taxon>
        <taxon>eudicotyledons</taxon>
        <taxon>Gunneridae</taxon>
        <taxon>Pentapetalae</taxon>
        <taxon>rosids</taxon>
        <taxon>malvids</taxon>
        <taxon>Malvales</taxon>
        <taxon>Dipterocarpaceae</taxon>
        <taxon>Rubroshorea</taxon>
    </lineage>
</organism>
<evidence type="ECO:0000256" key="1">
    <source>
        <dbReference type="SAM" id="MobiDB-lite"/>
    </source>
</evidence>
<feature type="transmembrane region" description="Helical" evidence="2">
    <location>
        <begin position="36"/>
        <end position="59"/>
    </location>
</feature>
<evidence type="ECO:0000313" key="4">
    <source>
        <dbReference type="Proteomes" id="UP001054252"/>
    </source>
</evidence>